<dbReference type="RefSeq" id="XP_009657075.1">
    <property type="nucleotide sequence ID" value="XM_009658780.1"/>
</dbReference>
<reference evidence="1 2" key="1">
    <citation type="submission" date="2008-03" db="EMBL/GenBank/DDBJ databases">
        <title>The Genome Sequence of Verticillium dahliae VdLs.17.</title>
        <authorList>
            <consortium name="The Broad Institute Genome Sequencing Platform"/>
            <person name="Ma L.-J.J."/>
            <person name="Klosterman S.J."/>
            <person name="Subbarao K."/>
            <person name="Dobinson K."/>
            <person name="Veronese P."/>
            <person name="Kang S."/>
            <person name="Gold S.E."/>
            <person name="Young S."/>
            <person name="Jaffe D."/>
            <person name="Gnerre S."/>
            <person name="Berlin A."/>
            <person name="Heiman D."/>
            <person name="Hepburn T."/>
            <person name="Sykes S."/>
            <person name="Alvarado L."/>
            <person name="Kodira C.D."/>
            <person name="Lander E."/>
            <person name="Galagan J."/>
            <person name="Nusbaum C."/>
            <person name="Birren B."/>
        </authorList>
    </citation>
    <scope>NUCLEOTIDE SEQUENCE [LARGE SCALE GENOMIC DNA]</scope>
    <source>
        <strain evidence="2">VdLs.17 / ATCC MYA-4575 / FGSC 10137</strain>
    </source>
</reference>
<dbReference type="InParanoid" id="G2X7E4"/>
<proteinExistence type="predicted"/>
<protein>
    <submittedName>
        <fullName evidence="1">Uncharacterized protein</fullName>
    </submittedName>
</protein>
<dbReference type="GeneID" id="20707865"/>
<dbReference type="AlphaFoldDB" id="G2X7E4"/>
<gene>
    <name evidence="1" type="ORF">VDAG_06402</name>
</gene>
<dbReference type="KEGG" id="vda:VDAG_06402"/>
<name>G2X7E4_VERDV</name>
<dbReference type="HOGENOM" id="CLU_3126141_0_0_1"/>
<accession>G2X7E4</accession>
<keyword evidence="2" id="KW-1185">Reference proteome</keyword>
<reference evidence="2" key="2">
    <citation type="journal article" date="2011" name="PLoS Pathog.">
        <title>Comparative genomics yields insights into niche adaptation of plant vascular wilt pathogens.</title>
        <authorList>
            <person name="Klosterman S.J."/>
            <person name="Subbarao K.V."/>
            <person name="Kang S."/>
            <person name="Veronese P."/>
            <person name="Gold S.E."/>
            <person name="Thomma B.P.H.J."/>
            <person name="Chen Z."/>
            <person name="Henrissat B."/>
            <person name="Lee Y.-H."/>
            <person name="Park J."/>
            <person name="Garcia-Pedrajas M.D."/>
            <person name="Barbara D.J."/>
            <person name="Anchieta A."/>
            <person name="de Jonge R."/>
            <person name="Santhanam P."/>
            <person name="Maruthachalam K."/>
            <person name="Atallah Z."/>
            <person name="Amyotte S.G."/>
            <person name="Paz Z."/>
            <person name="Inderbitzin P."/>
            <person name="Hayes R.J."/>
            <person name="Heiman D.I."/>
            <person name="Young S."/>
            <person name="Zeng Q."/>
            <person name="Engels R."/>
            <person name="Galagan J."/>
            <person name="Cuomo C.A."/>
            <person name="Dobinson K.F."/>
            <person name="Ma L.-J."/>
        </authorList>
    </citation>
    <scope>NUCLEOTIDE SEQUENCE [LARGE SCALE GENOMIC DNA]</scope>
    <source>
        <strain evidence="2">VdLs.17 / ATCC MYA-4575 / FGSC 10137</strain>
    </source>
</reference>
<evidence type="ECO:0000313" key="2">
    <source>
        <dbReference type="Proteomes" id="UP000001611"/>
    </source>
</evidence>
<dbReference type="EMBL" id="DS572706">
    <property type="protein sequence ID" value="EGY14912.1"/>
    <property type="molecule type" value="Genomic_DNA"/>
</dbReference>
<dbReference type="Proteomes" id="UP000001611">
    <property type="component" value="Unassembled WGS sequence"/>
</dbReference>
<sequence length="50" mass="5079">MLLHAAAHTIFAPVAPRLLGGHELIGTTVLGTNRSGVSAATRDCSHNGGE</sequence>
<organism evidence="1 2">
    <name type="scientific">Verticillium dahliae (strain VdLs.17 / ATCC MYA-4575 / FGSC 10137)</name>
    <name type="common">Verticillium wilt</name>
    <dbReference type="NCBI Taxonomy" id="498257"/>
    <lineage>
        <taxon>Eukaryota</taxon>
        <taxon>Fungi</taxon>
        <taxon>Dikarya</taxon>
        <taxon>Ascomycota</taxon>
        <taxon>Pezizomycotina</taxon>
        <taxon>Sordariomycetes</taxon>
        <taxon>Hypocreomycetidae</taxon>
        <taxon>Glomerellales</taxon>
        <taxon>Plectosphaerellaceae</taxon>
        <taxon>Verticillium</taxon>
    </lineage>
</organism>
<evidence type="ECO:0000313" key="1">
    <source>
        <dbReference type="EMBL" id="EGY14912.1"/>
    </source>
</evidence>